<comment type="caution">
    <text evidence="3">The sequence shown here is derived from an EMBL/GenBank/DDBJ whole genome shotgun (WGS) entry which is preliminary data.</text>
</comment>
<evidence type="ECO:0000313" key="4">
    <source>
        <dbReference type="Proteomes" id="UP000471298"/>
    </source>
</evidence>
<sequence>MKKIALNLTVVCLFFLAGCANTDTVDTSDVFASDGSKPGFNKKDTAIDTEQPIVFDPAALDSNPAQKAPSEVIYTEESRRPSSNNPRKLDDEADF</sequence>
<evidence type="ECO:0000256" key="2">
    <source>
        <dbReference type="SAM" id="SignalP"/>
    </source>
</evidence>
<feature type="region of interest" description="Disordered" evidence="1">
    <location>
        <begin position="56"/>
        <end position="95"/>
    </location>
</feature>
<reference evidence="3 4" key="1">
    <citation type="submission" date="2019-10" db="EMBL/GenBank/DDBJ databases">
        <title>Cardiobacteriales fam. a chemoheterotrophic member of the order Cardiobacteriales, and proposal of Cardiobacteriales fam. nov.</title>
        <authorList>
            <person name="Wang C."/>
        </authorList>
    </citation>
    <scope>NUCLEOTIDE SEQUENCE [LARGE SCALE GENOMIC DNA]</scope>
    <source>
        <strain evidence="3 4">ML27</strain>
    </source>
</reference>
<dbReference type="Proteomes" id="UP000471298">
    <property type="component" value="Unassembled WGS sequence"/>
</dbReference>
<accession>A0A6N7EVX6</accession>
<name>A0A6N7EVX6_9GAMM</name>
<evidence type="ECO:0000256" key="1">
    <source>
        <dbReference type="SAM" id="MobiDB-lite"/>
    </source>
</evidence>
<protein>
    <recommendedName>
        <fullName evidence="5">Lipoprotein</fullName>
    </recommendedName>
</protein>
<evidence type="ECO:0008006" key="5">
    <source>
        <dbReference type="Google" id="ProtNLM"/>
    </source>
</evidence>
<feature type="chain" id="PRO_5026942921" description="Lipoprotein" evidence="2">
    <location>
        <begin position="23"/>
        <end position="95"/>
    </location>
</feature>
<gene>
    <name evidence="3" type="ORF">GCU85_07930</name>
</gene>
<keyword evidence="4" id="KW-1185">Reference proteome</keyword>
<dbReference type="AlphaFoldDB" id="A0A6N7EVX6"/>
<dbReference type="EMBL" id="WHNW01000009">
    <property type="protein sequence ID" value="MPV86652.1"/>
    <property type="molecule type" value="Genomic_DNA"/>
</dbReference>
<proteinExistence type="predicted"/>
<feature type="signal peptide" evidence="2">
    <location>
        <begin position="1"/>
        <end position="22"/>
    </location>
</feature>
<dbReference type="RefSeq" id="WP_152810646.1">
    <property type="nucleotide sequence ID" value="NZ_WHNW01000009.1"/>
</dbReference>
<keyword evidence="2" id="KW-0732">Signal</keyword>
<organism evidence="3 4">
    <name type="scientific">Ostreibacterium oceani</name>
    <dbReference type="NCBI Taxonomy" id="2654998"/>
    <lineage>
        <taxon>Bacteria</taxon>
        <taxon>Pseudomonadati</taxon>
        <taxon>Pseudomonadota</taxon>
        <taxon>Gammaproteobacteria</taxon>
        <taxon>Cardiobacteriales</taxon>
        <taxon>Ostreibacteriaceae</taxon>
        <taxon>Ostreibacterium</taxon>
    </lineage>
</organism>
<dbReference type="InParanoid" id="A0A6N7EVX6"/>
<evidence type="ECO:0000313" key="3">
    <source>
        <dbReference type="EMBL" id="MPV86652.1"/>
    </source>
</evidence>
<dbReference type="PROSITE" id="PS51257">
    <property type="entry name" value="PROKAR_LIPOPROTEIN"/>
    <property type="match status" value="1"/>
</dbReference>